<dbReference type="AlphaFoldDB" id="A0A4R2RCK1"/>
<organism evidence="13 14">
    <name type="scientific">Rhodovulum bhavnagarense</name>
    <dbReference type="NCBI Taxonomy" id="992286"/>
    <lineage>
        <taxon>Bacteria</taxon>
        <taxon>Pseudomonadati</taxon>
        <taxon>Pseudomonadota</taxon>
        <taxon>Alphaproteobacteria</taxon>
        <taxon>Rhodobacterales</taxon>
        <taxon>Paracoccaceae</taxon>
        <taxon>Rhodovulum</taxon>
    </lineage>
</organism>
<accession>A0A4R2RCK1</accession>
<feature type="transmembrane region" description="Helical" evidence="12">
    <location>
        <begin position="349"/>
        <end position="371"/>
    </location>
</feature>
<dbReference type="GO" id="GO:0046872">
    <property type="term" value="F:metal ion binding"/>
    <property type="evidence" value="ECO:0007669"/>
    <property type="project" value="UniProtKB-KW"/>
</dbReference>
<evidence type="ECO:0000256" key="4">
    <source>
        <dbReference type="ARBA" id="ARBA00022723"/>
    </source>
</evidence>
<keyword evidence="7" id="KW-0408">Iron</keyword>
<evidence type="ECO:0000256" key="6">
    <source>
        <dbReference type="ARBA" id="ARBA00023002"/>
    </source>
</evidence>
<dbReference type="InterPro" id="IPR023754">
    <property type="entry name" value="HemeA_Synthase_type2"/>
</dbReference>
<evidence type="ECO:0000256" key="8">
    <source>
        <dbReference type="ARBA" id="ARBA00023133"/>
    </source>
</evidence>
<evidence type="ECO:0000256" key="11">
    <source>
        <dbReference type="ARBA" id="ARBA00048044"/>
    </source>
</evidence>
<dbReference type="Pfam" id="PF02628">
    <property type="entry name" value="COX15-CtaA"/>
    <property type="match status" value="1"/>
</dbReference>
<evidence type="ECO:0000256" key="5">
    <source>
        <dbReference type="ARBA" id="ARBA00022989"/>
    </source>
</evidence>
<evidence type="ECO:0000256" key="7">
    <source>
        <dbReference type="ARBA" id="ARBA00023004"/>
    </source>
</evidence>
<comment type="caution">
    <text evidence="13">The sequence shown here is derived from an EMBL/GenBank/DDBJ whole genome shotgun (WGS) entry which is preliminary data.</text>
</comment>
<evidence type="ECO:0000313" key="14">
    <source>
        <dbReference type="Proteomes" id="UP000295050"/>
    </source>
</evidence>
<dbReference type="GO" id="GO:0016020">
    <property type="term" value="C:membrane"/>
    <property type="evidence" value="ECO:0007669"/>
    <property type="project" value="UniProtKB-SubCell"/>
</dbReference>
<proteinExistence type="predicted"/>
<feature type="transmembrane region" description="Helical" evidence="12">
    <location>
        <begin position="186"/>
        <end position="207"/>
    </location>
</feature>
<dbReference type="InterPro" id="IPR003780">
    <property type="entry name" value="COX15/CtaA_fam"/>
</dbReference>
<dbReference type="RefSeq" id="WP_132951683.1">
    <property type="nucleotide sequence ID" value="NZ_SLXU01000009.1"/>
</dbReference>
<keyword evidence="6" id="KW-0560">Oxidoreductase</keyword>
<feature type="transmembrane region" description="Helical" evidence="12">
    <location>
        <begin position="125"/>
        <end position="142"/>
    </location>
</feature>
<keyword evidence="14" id="KW-1185">Reference proteome</keyword>
<evidence type="ECO:0000313" key="13">
    <source>
        <dbReference type="EMBL" id="TCP60533.1"/>
    </source>
</evidence>
<reference evidence="13 14" key="1">
    <citation type="submission" date="2019-03" db="EMBL/GenBank/DDBJ databases">
        <title>Genomic Encyclopedia of Type Strains, Phase IV (KMG-IV): sequencing the most valuable type-strain genomes for metagenomic binning, comparative biology and taxonomic classification.</title>
        <authorList>
            <person name="Goeker M."/>
        </authorList>
    </citation>
    <scope>NUCLEOTIDE SEQUENCE [LARGE SCALE GENOMIC DNA]</scope>
    <source>
        <strain evidence="13 14">DSM 24766</strain>
    </source>
</reference>
<name>A0A4R2RCK1_9RHOB</name>
<keyword evidence="8" id="KW-0350">Heme biosynthesis</keyword>
<feature type="transmembrane region" description="Helical" evidence="12">
    <location>
        <begin position="291"/>
        <end position="309"/>
    </location>
</feature>
<dbReference type="GO" id="GO:0120547">
    <property type="term" value="F:heme A synthase activity"/>
    <property type="evidence" value="ECO:0007669"/>
    <property type="project" value="UniProtKB-EC"/>
</dbReference>
<dbReference type="OrthoDB" id="9793156at2"/>
<comment type="subcellular location">
    <subcellularLocation>
        <location evidence="2">Membrane</location>
        <topology evidence="2">Multi-pass membrane protein</topology>
    </subcellularLocation>
</comment>
<feature type="transmembrane region" description="Helical" evidence="12">
    <location>
        <begin position="321"/>
        <end position="343"/>
    </location>
</feature>
<keyword evidence="5 12" id="KW-1133">Transmembrane helix</keyword>
<comment type="cofactor">
    <cofactor evidence="1">
        <name>heme b</name>
        <dbReference type="ChEBI" id="CHEBI:60344"/>
    </cofactor>
</comment>
<evidence type="ECO:0000256" key="12">
    <source>
        <dbReference type="SAM" id="Phobius"/>
    </source>
</evidence>
<evidence type="ECO:0000256" key="1">
    <source>
        <dbReference type="ARBA" id="ARBA00001970"/>
    </source>
</evidence>
<evidence type="ECO:0000256" key="2">
    <source>
        <dbReference type="ARBA" id="ARBA00004141"/>
    </source>
</evidence>
<evidence type="ECO:0000256" key="9">
    <source>
        <dbReference type="ARBA" id="ARBA00023136"/>
    </source>
</evidence>
<dbReference type="Proteomes" id="UP000295050">
    <property type="component" value="Unassembled WGS sequence"/>
</dbReference>
<dbReference type="PANTHER" id="PTHR23289:SF2">
    <property type="entry name" value="CYTOCHROME C OXIDASE ASSEMBLY PROTEIN COX15 HOMOLOG"/>
    <property type="match status" value="1"/>
</dbReference>
<keyword evidence="9 12" id="KW-0472">Membrane</keyword>
<dbReference type="PANTHER" id="PTHR23289">
    <property type="entry name" value="CYTOCHROME C OXIDASE ASSEMBLY PROTEIN COX15"/>
    <property type="match status" value="1"/>
</dbReference>
<sequence>MSKTRNIFEDVGTDAPRERPVVQPGAIDRAARSGARGVVRLWLGSIFFALAAMLIGAAISRLLGQGVTLRGGLPLYGTLPPMDAQAWLAAFDRYLAGLPPEAPPAISDLAAFQRAFWWEWGVRQAGTLAAALWALGIMGMSVPRFMPKGWGLRLAGIGALLALIGLADWALGPAGHVPALLDAPSLRVAAMSGIGFVSLGLIAWYILKLGRSEAALMQARRARDARAFGLSTVVMHLVFAQILFGALLAGRDSGRGFVDWPLMGGHVLPPGIWAMTPGWHNLYDNPVLAEFVHRGLGYLLVLVGTIAWVRGRKNVHRRTRMAFHWMAVMLFGQVVLGIGSVLYGAQWHIVLAHNLGAVALVVLVLRARFLARYPFQQSIRG</sequence>
<feature type="transmembrane region" description="Helical" evidence="12">
    <location>
        <begin position="228"/>
        <end position="250"/>
    </location>
</feature>
<keyword evidence="4" id="KW-0479">Metal-binding</keyword>
<keyword evidence="3 12" id="KW-0812">Transmembrane</keyword>
<protein>
    <submittedName>
        <fullName evidence="13">Cytochrome c oxidase assembly protein subunit 15</fullName>
    </submittedName>
</protein>
<dbReference type="GO" id="GO:0006784">
    <property type="term" value="P:heme A biosynthetic process"/>
    <property type="evidence" value="ECO:0007669"/>
    <property type="project" value="InterPro"/>
</dbReference>
<feature type="transmembrane region" description="Helical" evidence="12">
    <location>
        <begin position="154"/>
        <end position="174"/>
    </location>
</feature>
<evidence type="ECO:0000256" key="3">
    <source>
        <dbReference type="ARBA" id="ARBA00022692"/>
    </source>
</evidence>
<comment type="catalytic activity">
    <reaction evidence="11">
        <text>Fe(II)-heme o + 2 A + H2O = Fe(II)-heme a + 2 AH2</text>
        <dbReference type="Rhea" id="RHEA:63388"/>
        <dbReference type="ChEBI" id="CHEBI:13193"/>
        <dbReference type="ChEBI" id="CHEBI:15377"/>
        <dbReference type="ChEBI" id="CHEBI:17499"/>
        <dbReference type="ChEBI" id="CHEBI:60530"/>
        <dbReference type="ChEBI" id="CHEBI:61715"/>
        <dbReference type="EC" id="1.17.99.9"/>
    </reaction>
    <physiologicalReaction direction="left-to-right" evidence="11">
        <dbReference type="Rhea" id="RHEA:63389"/>
    </physiologicalReaction>
</comment>
<evidence type="ECO:0000256" key="10">
    <source>
        <dbReference type="ARBA" id="ARBA00044501"/>
    </source>
</evidence>
<dbReference type="EMBL" id="SLXU01000009">
    <property type="protein sequence ID" value="TCP60533.1"/>
    <property type="molecule type" value="Genomic_DNA"/>
</dbReference>
<feature type="transmembrane region" description="Helical" evidence="12">
    <location>
        <begin position="41"/>
        <end position="63"/>
    </location>
</feature>
<comment type="pathway">
    <text evidence="10">Porphyrin-containing compound metabolism; heme A biosynthesis; heme A from heme O: step 1/1.</text>
</comment>
<gene>
    <name evidence="13" type="ORF">EV663_10939</name>
</gene>